<sequence>MTRKHPSPFRVPLQDVHRNFKEDRHQENVSLHLTKTLIIPSPTHEHFRKGLFQSHKDGADLKNTSIAISRSADIKEMSSSIIRSVDVKTVLSPQPNLSLNVKKAHPPTLHPPPTSHTSRSADVEKTSMFISRSTDIKECIIDDKKKTTSISISLLKGVQI</sequence>
<proteinExistence type="predicted"/>
<dbReference type="Proteomes" id="UP001519460">
    <property type="component" value="Unassembled WGS sequence"/>
</dbReference>
<keyword evidence="3" id="KW-1185">Reference proteome</keyword>
<gene>
    <name evidence="2" type="ORF">BaRGS_00023893</name>
</gene>
<organism evidence="2 3">
    <name type="scientific">Batillaria attramentaria</name>
    <dbReference type="NCBI Taxonomy" id="370345"/>
    <lineage>
        <taxon>Eukaryota</taxon>
        <taxon>Metazoa</taxon>
        <taxon>Spiralia</taxon>
        <taxon>Lophotrochozoa</taxon>
        <taxon>Mollusca</taxon>
        <taxon>Gastropoda</taxon>
        <taxon>Caenogastropoda</taxon>
        <taxon>Sorbeoconcha</taxon>
        <taxon>Cerithioidea</taxon>
        <taxon>Batillariidae</taxon>
        <taxon>Batillaria</taxon>
    </lineage>
</organism>
<reference evidence="2 3" key="1">
    <citation type="journal article" date="2023" name="Sci. Data">
        <title>Genome assembly of the Korean intertidal mud-creeper Batillaria attramentaria.</title>
        <authorList>
            <person name="Patra A.K."/>
            <person name="Ho P.T."/>
            <person name="Jun S."/>
            <person name="Lee S.J."/>
            <person name="Kim Y."/>
            <person name="Won Y.J."/>
        </authorList>
    </citation>
    <scope>NUCLEOTIDE SEQUENCE [LARGE SCALE GENOMIC DNA]</scope>
    <source>
        <strain evidence="2">Wonlab-2016</strain>
    </source>
</reference>
<evidence type="ECO:0000313" key="2">
    <source>
        <dbReference type="EMBL" id="KAK7484850.1"/>
    </source>
</evidence>
<comment type="caution">
    <text evidence="2">The sequence shown here is derived from an EMBL/GenBank/DDBJ whole genome shotgun (WGS) entry which is preliminary data.</text>
</comment>
<dbReference type="EMBL" id="JACVVK020000203">
    <property type="protein sequence ID" value="KAK7484850.1"/>
    <property type="molecule type" value="Genomic_DNA"/>
</dbReference>
<evidence type="ECO:0000313" key="3">
    <source>
        <dbReference type="Proteomes" id="UP001519460"/>
    </source>
</evidence>
<evidence type="ECO:0000256" key="1">
    <source>
        <dbReference type="SAM" id="MobiDB-lite"/>
    </source>
</evidence>
<name>A0ABD0KCZ4_9CAEN</name>
<protein>
    <submittedName>
        <fullName evidence="2">Uncharacterized protein</fullName>
    </submittedName>
</protein>
<dbReference type="AlphaFoldDB" id="A0ABD0KCZ4"/>
<feature type="region of interest" description="Disordered" evidence="1">
    <location>
        <begin position="98"/>
        <end position="121"/>
    </location>
</feature>
<accession>A0ABD0KCZ4</accession>